<feature type="compositionally biased region" description="Polar residues" evidence="1">
    <location>
        <begin position="126"/>
        <end position="135"/>
    </location>
</feature>
<dbReference type="InterPro" id="IPR013103">
    <property type="entry name" value="RVT_2"/>
</dbReference>
<evidence type="ECO:0000259" key="2">
    <source>
        <dbReference type="Pfam" id="PF07727"/>
    </source>
</evidence>
<dbReference type="AlphaFoldDB" id="A0A6L2L907"/>
<gene>
    <name evidence="3" type="ORF">Tci_030186</name>
</gene>
<feature type="region of interest" description="Disordered" evidence="1">
    <location>
        <begin position="109"/>
        <end position="135"/>
    </location>
</feature>
<protein>
    <submittedName>
        <fullName evidence="3">Ribonuclease H-like domain-containing protein</fullName>
    </submittedName>
</protein>
<feature type="domain" description="Reverse transcriptase Ty1/copia-type" evidence="2">
    <location>
        <begin position="288"/>
        <end position="526"/>
    </location>
</feature>
<accession>A0A6L2L907</accession>
<evidence type="ECO:0000256" key="1">
    <source>
        <dbReference type="SAM" id="MobiDB-lite"/>
    </source>
</evidence>
<name>A0A6L2L907_TANCI</name>
<dbReference type="SUPFAM" id="SSF56672">
    <property type="entry name" value="DNA/RNA polymerases"/>
    <property type="match status" value="1"/>
</dbReference>
<dbReference type="EMBL" id="BKCJ010003962">
    <property type="protein sequence ID" value="GEU58208.1"/>
    <property type="molecule type" value="Genomic_DNA"/>
</dbReference>
<comment type="caution">
    <text evidence="3">The sequence shown here is derived from an EMBL/GenBank/DDBJ whole genome shotgun (WGS) entry which is preliminary data.</text>
</comment>
<reference evidence="3" key="1">
    <citation type="journal article" date="2019" name="Sci. Rep.">
        <title>Draft genome of Tanacetum cinerariifolium, the natural source of mosquito coil.</title>
        <authorList>
            <person name="Yamashiro T."/>
            <person name="Shiraishi A."/>
            <person name="Satake H."/>
            <person name="Nakayama K."/>
        </authorList>
    </citation>
    <scope>NUCLEOTIDE SEQUENCE</scope>
</reference>
<dbReference type="PANTHER" id="PTHR11439:SF489">
    <property type="entry name" value="RNA-DIRECTED DNA POLYMERASE"/>
    <property type="match status" value="1"/>
</dbReference>
<dbReference type="PANTHER" id="PTHR11439">
    <property type="entry name" value="GAG-POL-RELATED RETROTRANSPOSON"/>
    <property type="match status" value="1"/>
</dbReference>
<sequence>MGHDDIYNVVRFQILTIEPLPDVKYAFATLSKVESHKNNLVYTSFARPSSSVFVSNNRPNTWSNNRNSQNKGTSRNNNLVCKHCHITGHTIDRCFKLNGYPSGFKKKNYGGSNVSNNASSSSVKSDQSAGNPSPFTLDQINRIMALTGSKSDSVELQSCVVVNKYGDPYNDKRDNRMGDNDGITSSPDFADVSTDTPPIATCHLEEVILESPNRPNNSSSYGLGGSSVSLKFNIPKSLVLRRSSRQHRMPAKFDSYVLDKKVKTFADVANDPRWVEAMNQEIEALNNNNTWEITKLPNGRKAICRKWIFKVKYKANGEVKRFKERLVAKGFGQKEGIDYEETFFPVVKIVTVRCLLIVDVRNKRSVYQLDVNNVFLYGELTKDVYMQLPDGYFTDNDNKVCKLTKSLYGLKQAPRRWNEKLTLILNENGFILSKSDTSLYTKSNNKVFIILLVYVDDIIVTRNNENEIIKFKEYLSSMFDSKDLGKLKYFLGIEVLKTKDGMCLNQKKYCLELLLKYGMLACKPAKASIPDQSKKRKDKTEPIIDHAIGNITYYQKIVGKLVYLSMTRPYIAYVVHNLSQFMHAPCQSHLKLAFHVLRYLKGSPSNMIMILACLLMLIPTGLNKEVCD</sequence>
<feature type="compositionally biased region" description="Low complexity" evidence="1">
    <location>
        <begin position="112"/>
        <end position="125"/>
    </location>
</feature>
<organism evidence="3">
    <name type="scientific">Tanacetum cinerariifolium</name>
    <name type="common">Dalmatian daisy</name>
    <name type="synonym">Chrysanthemum cinerariifolium</name>
    <dbReference type="NCBI Taxonomy" id="118510"/>
    <lineage>
        <taxon>Eukaryota</taxon>
        <taxon>Viridiplantae</taxon>
        <taxon>Streptophyta</taxon>
        <taxon>Embryophyta</taxon>
        <taxon>Tracheophyta</taxon>
        <taxon>Spermatophyta</taxon>
        <taxon>Magnoliopsida</taxon>
        <taxon>eudicotyledons</taxon>
        <taxon>Gunneridae</taxon>
        <taxon>Pentapetalae</taxon>
        <taxon>asterids</taxon>
        <taxon>campanulids</taxon>
        <taxon>Asterales</taxon>
        <taxon>Asteraceae</taxon>
        <taxon>Asteroideae</taxon>
        <taxon>Anthemideae</taxon>
        <taxon>Anthemidinae</taxon>
        <taxon>Tanacetum</taxon>
    </lineage>
</organism>
<dbReference type="Pfam" id="PF07727">
    <property type="entry name" value="RVT_2"/>
    <property type="match status" value="1"/>
</dbReference>
<proteinExistence type="predicted"/>
<feature type="region of interest" description="Disordered" evidence="1">
    <location>
        <begin position="56"/>
        <end position="76"/>
    </location>
</feature>
<dbReference type="InterPro" id="IPR043502">
    <property type="entry name" value="DNA/RNA_pol_sf"/>
</dbReference>
<evidence type="ECO:0000313" key="3">
    <source>
        <dbReference type="EMBL" id="GEU58208.1"/>
    </source>
</evidence>
<feature type="region of interest" description="Disordered" evidence="1">
    <location>
        <begin position="171"/>
        <end position="192"/>
    </location>
</feature>
<feature type="compositionally biased region" description="Low complexity" evidence="1">
    <location>
        <begin position="56"/>
        <end position="68"/>
    </location>
</feature>